<name>A0A514Z8U9_9LACT</name>
<evidence type="ECO:0000313" key="1">
    <source>
        <dbReference type="EMBL" id="QDK71030.1"/>
    </source>
</evidence>
<dbReference type="RefSeq" id="WP_142766600.1">
    <property type="nucleotide sequence ID" value="NZ_CP041356.1"/>
</dbReference>
<accession>A0A514Z8U9</accession>
<reference evidence="1 2" key="1">
    <citation type="submission" date="2019-07" db="EMBL/GenBank/DDBJ databases">
        <title>Genome sequencing of KACC 19320.</title>
        <authorList>
            <person name="Heo J."/>
            <person name="Kim S.-J."/>
            <person name="Kim J.-S."/>
            <person name="Hong S.-B."/>
            <person name="Kwon S.-W."/>
        </authorList>
    </citation>
    <scope>NUCLEOTIDE SEQUENCE [LARGE SCALE GENOMIC DNA]</scope>
    <source>
        <strain evidence="1 2">KACC 19320</strain>
    </source>
</reference>
<dbReference type="GO" id="GO:0005737">
    <property type="term" value="C:cytoplasm"/>
    <property type="evidence" value="ECO:0007669"/>
    <property type="project" value="TreeGrafter"/>
</dbReference>
<dbReference type="GO" id="GO:0016791">
    <property type="term" value="F:phosphatase activity"/>
    <property type="evidence" value="ECO:0007669"/>
    <property type="project" value="TreeGrafter"/>
</dbReference>
<dbReference type="EMBL" id="CP041356">
    <property type="protein sequence ID" value="QDK71030.1"/>
    <property type="molecule type" value="Genomic_DNA"/>
</dbReference>
<dbReference type="SMART" id="SM00855">
    <property type="entry name" value="PGAM"/>
    <property type="match status" value="1"/>
</dbReference>
<evidence type="ECO:0000313" key="2">
    <source>
        <dbReference type="Proteomes" id="UP000315128"/>
    </source>
</evidence>
<dbReference type="PANTHER" id="PTHR48100:SF59">
    <property type="entry name" value="ADENOSYLCOBALAMIN_ALPHA-RIBAZOLE PHOSPHATASE"/>
    <property type="match status" value="1"/>
</dbReference>
<dbReference type="InterPro" id="IPR029033">
    <property type="entry name" value="His_PPase_superfam"/>
</dbReference>
<proteinExistence type="predicted"/>
<dbReference type="OrthoDB" id="2185101at2"/>
<gene>
    <name evidence="1" type="ORF">FLP15_07500</name>
</gene>
<dbReference type="SUPFAM" id="SSF53254">
    <property type="entry name" value="Phosphoglycerate mutase-like"/>
    <property type="match status" value="1"/>
</dbReference>
<dbReference type="KEGG" id="lack:FLP15_07500"/>
<dbReference type="InterPro" id="IPR013078">
    <property type="entry name" value="His_Pase_superF_clade-1"/>
</dbReference>
<dbReference type="Gene3D" id="3.40.50.1240">
    <property type="entry name" value="Phosphoglycerate mutase-like"/>
    <property type="match status" value="1"/>
</dbReference>
<dbReference type="AlphaFoldDB" id="A0A514Z8U9"/>
<dbReference type="Proteomes" id="UP000315128">
    <property type="component" value="Chromosome"/>
</dbReference>
<protein>
    <submittedName>
        <fullName evidence="1">Histidine phosphatase family protein</fullName>
    </submittedName>
</protein>
<dbReference type="Pfam" id="PF00300">
    <property type="entry name" value="His_Phos_1"/>
    <property type="match status" value="1"/>
</dbReference>
<dbReference type="CDD" id="cd07067">
    <property type="entry name" value="HP_PGM_like"/>
    <property type="match status" value="1"/>
</dbReference>
<sequence length="187" mass="21883">MTIIYFIRHSVPDYADGIADGEHPLTDEGLKRADKLVEIFEDIKINEIFSSTYKRAMQTVEPIAKDKNLDIQEVYNFRERERGQRKINFDELIKRMWADFSWQPENGESLQQVQERNIHTLKQILTENKGQSLIIGTHGTALSTILNYYEPSFSVTEFMRIADVMPYVIRLDFDALEYLGKEEITEI</sequence>
<dbReference type="PANTHER" id="PTHR48100">
    <property type="entry name" value="BROAD-SPECIFICITY PHOSPHATASE YOR283W-RELATED"/>
    <property type="match status" value="1"/>
</dbReference>
<organism evidence="1 2">
    <name type="scientific">Lactococcus protaetiae</name>
    <dbReference type="NCBI Taxonomy" id="2592653"/>
    <lineage>
        <taxon>Bacteria</taxon>
        <taxon>Bacillati</taxon>
        <taxon>Bacillota</taxon>
        <taxon>Bacilli</taxon>
        <taxon>Lactobacillales</taxon>
        <taxon>Streptococcaceae</taxon>
        <taxon>Lactococcus</taxon>
    </lineage>
</organism>
<dbReference type="InterPro" id="IPR050275">
    <property type="entry name" value="PGM_Phosphatase"/>
</dbReference>
<keyword evidence="2" id="KW-1185">Reference proteome</keyword>